<dbReference type="PROSITE" id="PS52015">
    <property type="entry name" value="TONB_CTD"/>
    <property type="match status" value="1"/>
</dbReference>
<evidence type="ECO:0000256" key="11">
    <source>
        <dbReference type="SAM" id="Phobius"/>
    </source>
</evidence>
<keyword evidence="6 11" id="KW-0812">Transmembrane</keyword>
<evidence type="ECO:0000256" key="10">
    <source>
        <dbReference type="SAM" id="MobiDB-lite"/>
    </source>
</evidence>
<feature type="transmembrane region" description="Helical" evidence="11">
    <location>
        <begin position="61"/>
        <end position="83"/>
    </location>
</feature>
<dbReference type="EMBL" id="JBHSWI010000001">
    <property type="protein sequence ID" value="MFC6646107.1"/>
    <property type="molecule type" value="Genomic_DNA"/>
</dbReference>
<evidence type="ECO:0000256" key="8">
    <source>
        <dbReference type="ARBA" id="ARBA00022989"/>
    </source>
</evidence>
<keyword evidence="5" id="KW-0997">Cell inner membrane</keyword>
<evidence type="ECO:0000256" key="2">
    <source>
        <dbReference type="ARBA" id="ARBA00006555"/>
    </source>
</evidence>
<dbReference type="RefSeq" id="WP_263369806.1">
    <property type="nucleotide sequence ID" value="NZ_JAGSYD010000001.1"/>
</dbReference>
<dbReference type="Pfam" id="PF03544">
    <property type="entry name" value="TonB_C"/>
    <property type="match status" value="1"/>
</dbReference>
<keyword evidence="7" id="KW-0653">Protein transport</keyword>
<gene>
    <name evidence="13" type="ORF">ACFQBQ_11045</name>
</gene>
<evidence type="ECO:0000313" key="13">
    <source>
        <dbReference type="EMBL" id="MFC6646107.1"/>
    </source>
</evidence>
<evidence type="ECO:0000256" key="7">
    <source>
        <dbReference type="ARBA" id="ARBA00022927"/>
    </source>
</evidence>
<dbReference type="InterPro" id="IPR037682">
    <property type="entry name" value="TonB_C"/>
</dbReference>
<reference evidence="14" key="1">
    <citation type="journal article" date="2019" name="Int. J. Syst. Evol. Microbiol.">
        <title>The Global Catalogue of Microorganisms (GCM) 10K type strain sequencing project: providing services to taxonomists for standard genome sequencing and annotation.</title>
        <authorList>
            <consortium name="The Broad Institute Genomics Platform"/>
            <consortium name="The Broad Institute Genome Sequencing Center for Infectious Disease"/>
            <person name="Wu L."/>
            <person name="Ma J."/>
        </authorList>
    </citation>
    <scope>NUCLEOTIDE SEQUENCE [LARGE SCALE GENOMIC DNA]</scope>
    <source>
        <strain evidence="14">CGMCC 1.16026</strain>
    </source>
</reference>
<comment type="caution">
    <text evidence="13">The sequence shown here is derived from an EMBL/GenBank/DDBJ whole genome shotgun (WGS) entry which is preliminary data.</text>
</comment>
<evidence type="ECO:0000256" key="5">
    <source>
        <dbReference type="ARBA" id="ARBA00022519"/>
    </source>
</evidence>
<keyword evidence="8 11" id="KW-1133">Transmembrane helix</keyword>
<keyword evidence="14" id="KW-1185">Reference proteome</keyword>
<protein>
    <submittedName>
        <fullName evidence="13">Energy transducer TonB</fullName>
    </submittedName>
</protein>
<dbReference type="SUPFAM" id="SSF74653">
    <property type="entry name" value="TolA/TonB C-terminal domain"/>
    <property type="match status" value="1"/>
</dbReference>
<keyword evidence="9 11" id="KW-0472">Membrane</keyword>
<evidence type="ECO:0000256" key="1">
    <source>
        <dbReference type="ARBA" id="ARBA00004383"/>
    </source>
</evidence>
<keyword evidence="4" id="KW-1003">Cell membrane</keyword>
<dbReference type="Proteomes" id="UP001596391">
    <property type="component" value="Unassembled WGS sequence"/>
</dbReference>
<sequence length="308" mass="32245">MTDFERLLDDVVTRSANVEAPRGLEQRLLARLEQSARPALANVVSFDSAAKMQPKRSAASAWTAISFHAAAILLIAFVVLHSVKTQVLPSPQVAVMHLLEAPAPPPPPALRRRTQMGGGGGQKGPTPATQGQLPKFSAEQLMPPKAPPMFEAKLAVEPTVVGQNYMVDGAAPVLGQPTSTFRGYSLGNGAGTGIGSGNGAGVGPGSGGNMGGGVYKVGGAVHAPLILHSVEPEFSEEARKAKFSGNVIVEFIVDEQGLPQNVHAARDVGFGLGQKAVEAVKQYKFKPAMKDGKPVKVQMAVEVNFQIF</sequence>
<evidence type="ECO:0000259" key="12">
    <source>
        <dbReference type="PROSITE" id="PS52015"/>
    </source>
</evidence>
<comment type="subcellular location">
    <subcellularLocation>
        <location evidence="1">Cell inner membrane</location>
        <topology evidence="1">Single-pass membrane protein</topology>
        <orientation evidence="1">Periplasmic side</orientation>
    </subcellularLocation>
</comment>
<evidence type="ECO:0000256" key="9">
    <source>
        <dbReference type="ARBA" id="ARBA00023136"/>
    </source>
</evidence>
<dbReference type="PANTHER" id="PTHR33446">
    <property type="entry name" value="PROTEIN TONB-RELATED"/>
    <property type="match status" value="1"/>
</dbReference>
<keyword evidence="3" id="KW-0813">Transport</keyword>
<accession>A0ABW1Z9H2</accession>
<evidence type="ECO:0000313" key="14">
    <source>
        <dbReference type="Proteomes" id="UP001596391"/>
    </source>
</evidence>
<evidence type="ECO:0000256" key="6">
    <source>
        <dbReference type="ARBA" id="ARBA00022692"/>
    </source>
</evidence>
<feature type="region of interest" description="Disordered" evidence="10">
    <location>
        <begin position="103"/>
        <end position="132"/>
    </location>
</feature>
<name>A0ABW1Z9H2_9BACT</name>
<feature type="domain" description="TonB C-terminal" evidence="12">
    <location>
        <begin position="219"/>
        <end position="308"/>
    </location>
</feature>
<proteinExistence type="inferred from homology"/>
<dbReference type="InterPro" id="IPR006260">
    <property type="entry name" value="TonB/TolA_C"/>
</dbReference>
<organism evidence="13 14">
    <name type="scientific">Granulicella cerasi</name>
    <dbReference type="NCBI Taxonomy" id="741063"/>
    <lineage>
        <taxon>Bacteria</taxon>
        <taxon>Pseudomonadati</taxon>
        <taxon>Acidobacteriota</taxon>
        <taxon>Terriglobia</taxon>
        <taxon>Terriglobales</taxon>
        <taxon>Acidobacteriaceae</taxon>
        <taxon>Granulicella</taxon>
    </lineage>
</organism>
<dbReference type="Gene3D" id="3.30.1150.10">
    <property type="match status" value="1"/>
</dbReference>
<evidence type="ECO:0000256" key="3">
    <source>
        <dbReference type="ARBA" id="ARBA00022448"/>
    </source>
</evidence>
<dbReference type="InterPro" id="IPR051045">
    <property type="entry name" value="TonB-dependent_transducer"/>
</dbReference>
<comment type="similarity">
    <text evidence="2">Belongs to the TonB family.</text>
</comment>
<evidence type="ECO:0000256" key="4">
    <source>
        <dbReference type="ARBA" id="ARBA00022475"/>
    </source>
</evidence>
<dbReference type="NCBIfam" id="TIGR01352">
    <property type="entry name" value="tonB_Cterm"/>
    <property type="match status" value="1"/>
</dbReference>